<comment type="caution">
    <text evidence="1">The sequence shown here is derived from an EMBL/GenBank/DDBJ whole genome shotgun (WGS) entry which is preliminary data.</text>
</comment>
<dbReference type="RefSeq" id="WP_234520142.1">
    <property type="nucleotide sequence ID" value="NZ_BAAAUF010000006.1"/>
</dbReference>
<dbReference type="EMBL" id="BAAAUF010000006">
    <property type="protein sequence ID" value="GAA3028280.1"/>
    <property type="molecule type" value="Genomic_DNA"/>
</dbReference>
<protein>
    <submittedName>
        <fullName evidence="1">Uncharacterized protein</fullName>
    </submittedName>
</protein>
<reference evidence="2" key="1">
    <citation type="journal article" date="2019" name="Int. J. Syst. Evol. Microbiol.">
        <title>The Global Catalogue of Microorganisms (GCM) 10K type strain sequencing project: providing services to taxonomists for standard genome sequencing and annotation.</title>
        <authorList>
            <consortium name="The Broad Institute Genomics Platform"/>
            <consortium name="The Broad Institute Genome Sequencing Center for Infectious Disease"/>
            <person name="Wu L."/>
            <person name="Ma J."/>
        </authorList>
    </citation>
    <scope>NUCLEOTIDE SEQUENCE [LARGE SCALE GENOMIC DNA]</scope>
    <source>
        <strain evidence="2">JCM 9091</strain>
    </source>
</reference>
<sequence length="71" mass="7603">MATSTTKKSEPDVDPFAALESLRAALDDAGIVFPSLRVDPASPDLKLIELGRVRADVAVRLAGALRRGERE</sequence>
<organism evidence="1 2">
    <name type="scientific">Streptomyces glomeratus</name>
    <dbReference type="NCBI Taxonomy" id="284452"/>
    <lineage>
        <taxon>Bacteria</taxon>
        <taxon>Bacillati</taxon>
        <taxon>Actinomycetota</taxon>
        <taxon>Actinomycetes</taxon>
        <taxon>Kitasatosporales</taxon>
        <taxon>Streptomycetaceae</taxon>
        <taxon>Streptomyces</taxon>
    </lineage>
</organism>
<evidence type="ECO:0000313" key="1">
    <source>
        <dbReference type="EMBL" id="GAA3028280.1"/>
    </source>
</evidence>
<accession>A0ABP6L590</accession>
<keyword evidence="2" id="KW-1185">Reference proteome</keyword>
<proteinExistence type="predicted"/>
<gene>
    <name evidence="1" type="ORF">GCM10010448_07850</name>
</gene>
<name>A0ABP6L590_9ACTN</name>
<evidence type="ECO:0000313" key="2">
    <source>
        <dbReference type="Proteomes" id="UP001501532"/>
    </source>
</evidence>
<dbReference type="Proteomes" id="UP001501532">
    <property type="component" value="Unassembled WGS sequence"/>
</dbReference>